<evidence type="ECO:0000313" key="5">
    <source>
        <dbReference type="Proteomes" id="UP000199800"/>
    </source>
</evidence>
<evidence type="ECO:0000313" key="4">
    <source>
        <dbReference type="EMBL" id="SES64673.1"/>
    </source>
</evidence>
<protein>
    <submittedName>
        <fullName evidence="4">Uncharacterized protein, YigZ family</fullName>
    </submittedName>
</protein>
<name>A0A1H9Y791_9FIRM</name>
<dbReference type="SUPFAM" id="SSF54211">
    <property type="entry name" value="Ribosomal protein S5 domain 2-like"/>
    <property type="match status" value="1"/>
</dbReference>
<dbReference type="Gene3D" id="3.30.70.240">
    <property type="match status" value="1"/>
</dbReference>
<proteinExistence type="inferred from homology"/>
<dbReference type="Pfam" id="PF01205">
    <property type="entry name" value="Impact_N"/>
    <property type="match status" value="1"/>
</dbReference>
<dbReference type="InterPro" id="IPR023582">
    <property type="entry name" value="Impact"/>
</dbReference>
<dbReference type="OrthoDB" id="9813771at2"/>
<dbReference type="GO" id="GO:0006446">
    <property type="term" value="P:regulation of translational initiation"/>
    <property type="evidence" value="ECO:0007669"/>
    <property type="project" value="TreeGrafter"/>
</dbReference>
<organism evidence="4 5">
    <name type="scientific">[Clostridium] polysaccharolyticum</name>
    <dbReference type="NCBI Taxonomy" id="29364"/>
    <lineage>
        <taxon>Bacteria</taxon>
        <taxon>Bacillati</taxon>
        <taxon>Bacillota</taxon>
        <taxon>Clostridia</taxon>
        <taxon>Lachnospirales</taxon>
        <taxon>Lachnospiraceae</taxon>
    </lineage>
</organism>
<dbReference type="PANTHER" id="PTHR16301">
    <property type="entry name" value="IMPACT-RELATED"/>
    <property type="match status" value="1"/>
</dbReference>
<dbReference type="NCBIfam" id="TIGR00257">
    <property type="entry name" value="IMPACT_YIGZ"/>
    <property type="match status" value="1"/>
</dbReference>
<dbReference type="InterPro" id="IPR020568">
    <property type="entry name" value="Ribosomal_Su5_D2-typ_SF"/>
</dbReference>
<dbReference type="InterPro" id="IPR036956">
    <property type="entry name" value="Impact_N_sf"/>
</dbReference>
<dbReference type="STRING" id="29364.SAMN04487772_101188"/>
<keyword evidence="5" id="KW-1185">Reference proteome</keyword>
<dbReference type="InterPro" id="IPR015269">
    <property type="entry name" value="UPF0029_Impact_C"/>
</dbReference>
<reference evidence="4 5" key="1">
    <citation type="submission" date="2016-10" db="EMBL/GenBank/DDBJ databases">
        <authorList>
            <person name="de Groot N.N."/>
        </authorList>
    </citation>
    <scope>NUCLEOTIDE SEQUENCE [LARGE SCALE GENOMIC DNA]</scope>
    <source>
        <strain evidence="4 5">DSM 1801</strain>
    </source>
</reference>
<feature type="domain" description="UPF0029" evidence="3">
    <location>
        <begin position="141"/>
        <end position="195"/>
    </location>
</feature>
<sequence>MKEQVNVVYRGGQGEIAEKKSRFICSVHAVNTEDEAIAFIEKMRKQYWDAKHNCFAYVIGERQQIQRFSDDGEPSGTAGKPMLDVLLGKQLCNAVAVVTRYFGGTLLGTGGLVRAYSKSVQAGLKESIIFEKCCGKQVSISTDYNGIGKLQYIAATMELHTLDTEYTDKVVVKLLVPDDKLNEMDKKVTEATSGKAKIEIEATVSYGIHNGEIILL</sequence>
<dbReference type="GO" id="GO:0005737">
    <property type="term" value="C:cytoplasm"/>
    <property type="evidence" value="ECO:0007669"/>
    <property type="project" value="TreeGrafter"/>
</dbReference>
<feature type="domain" description="Impact N-terminal" evidence="2">
    <location>
        <begin position="19"/>
        <end position="122"/>
    </location>
</feature>
<dbReference type="InterPro" id="IPR015796">
    <property type="entry name" value="Impact_YigZ-like"/>
</dbReference>
<dbReference type="InterPro" id="IPR035647">
    <property type="entry name" value="EFG_III/V"/>
</dbReference>
<dbReference type="PROSITE" id="PS00910">
    <property type="entry name" value="UPF0029"/>
    <property type="match status" value="1"/>
</dbReference>
<evidence type="ECO:0000256" key="1">
    <source>
        <dbReference type="ARBA" id="ARBA00007665"/>
    </source>
</evidence>
<dbReference type="Proteomes" id="UP000199800">
    <property type="component" value="Unassembled WGS sequence"/>
</dbReference>
<comment type="similarity">
    <text evidence="1">Belongs to the IMPACT family.</text>
</comment>
<accession>A0A1H9Y791</accession>
<evidence type="ECO:0000259" key="2">
    <source>
        <dbReference type="Pfam" id="PF01205"/>
    </source>
</evidence>
<dbReference type="AlphaFoldDB" id="A0A1H9Y791"/>
<dbReference type="Gene3D" id="3.30.230.30">
    <property type="entry name" value="Impact, N-terminal domain"/>
    <property type="match status" value="1"/>
</dbReference>
<dbReference type="RefSeq" id="WP_092475103.1">
    <property type="nucleotide sequence ID" value="NZ_FOHN01000001.1"/>
</dbReference>
<dbReference type="EMBL" id="FOHN01000001">
    <property type="protein sequence ID" value="SES64673.1"/>
    <property type="molecule type" value="Genomic_DNA"/>
</dbReference>
<dbReference type="PANTHER" id="PTHR16301:SF20">
    <property type="entry name" value="IMPACT FAMILY MEMBER YIGZ"/>
    <property type="match status" value="1"/>
</dbReference>
<evidence type="ECO:0000259" key="3">
    <source>
        <dbReference type="Pfam" id="PF09186"/>
    </source>
</evidence>
<dbReference type="InterPro" id="IPR020569">
    <property type="entry name" value="UPF0029_Impact_CS"/>
</dbReference>
<dbReference type="Pfam" id="PF09186">
    <property type="entry name" value="DUF1949"/>
    <property type="match status" value="1"/>
</dbReference>
<dbReference type="SUPFAM" id="SSF54980">
    <property type="entry name" value="EF-G C-terminal domain-like"/>
    <property type="match status" value="1"/>
</dbReference>
<dbReference type="InterPro" id="IPR001498">
    <property type="entry name" value="Impact_N"/>
</dbReference>
<gene>
    <name evidence="4" type="ORF">SAMN04487772_101188</name>
</gene>